<feature type="modified residue" description="N6-(pyridoxal phosphate)lysine" evidence="14">
    <location>
        <position position="48"/>
    </location>
</feature>
<dbReference type="Gene3D" id="3.40.50.1100">
    <property type="match status" value="2"/>
</dbReference>
<feature type="binding site" evidence="13">
    <location>
        <begin position="182"/>
        <end position="186"/>
    </location>
    <ligand>
        <name>pyridoxal 5'-phosphate</name>
        <dbReference type="ChEBI" id="CHEBI:597326"/>
    </ligand>
</feature>
<evidence type="ECO:0000313" key="17">
    <source>
        <dbReference type="Proteomes" id="UP000886841"/>
    </source>
</evidence>
<evidence type="ECO:0000256" key="4">
    <source>
        <dbReference type="ARBA" id="ARBA00012681"/>
    </source>
</evidence>
<dbReference type="GO" id="GO:0005737">
    <property type="term" value="C:cytoplasm"/>
    <property type="evidence" value="ECO:0007669"/>
    <property type="project" value="UniProtKB-ARBA"/>
</dbReference>
<evidence type="ECO:0000256" key="14">
    <source>
        <dbReference type="PIRSR" id="PIRSR605856-51"/>
    </source>
</evidence>
<dbReference type="NCBIfam" id="TIGR01139">
    <property type="entry name" value="cysK"/>
    <property type="match status" value="1"/>
</dbReference>
<name>A0A9D1EIA7_9FIRM</name>
<gene>
    <name evidence="16" type="primary">cysK</name>
    <name evidence="16" type="ORF">IAB98_02385</name>
</gene>
<comment type="caution">
    <text evidence="16">The sequence shown here is derived from an EMBL/GenBank/DDBJ whole genome shotgun (WGS) entry which is preliminary data.</text>
</comment>
<dbReference type="AlphaFoldDB" id="A0A9D1EIA7"/>
<evidence type="ECO:0000256" key="7">
    <source>
        <dbReference type="ARBA" id="ARBA00022679"/>
    </source>
</evidence>
<keyword evidence="8 13" id="KW-0663">Pyridoxal phosphate</keyword>
<dbReference type="InterPro" id="IPR036052">
    <property type="entry name" value="TrpB-like_PALP_sf"/>
</dbReference>
<keyword evidence="6" id="KW-0028">Amino-acid biosynthesis</keyword>
<accession>A0A9D1EIA7</accession>
<feature type="domain" description="Tryptophan synthase beta chain-like PALP" evidence="15">
    <location>
        <begin position="10"/>
        <end position="298"/>
    </location>
</feature>
<dbReference type="InterPro" id="IPR001926">
    <property type="entry name" value="TrpB-like_PALP"/>
</dbReference>
<comment type="similarity">
    <text evidence="3">Belongs to the cysteine synthase/cystathionine beta-synthase family.</text>
</comment>
<dbReference type="CDD" id="cd01561">
    <property type="entry name" value="CBS_like"/>
    <property type="match status" value="1"/>
</dbReference>
<comment type="pathway">
    <text evidence="2">Amino-acid biosynthesis; L-cysteine biosynthesis; L-cysteine from L-serine: step 2/2.</text>
</comment>
<evidence type="ECO:0000256" key="1">
    <source>
        <dbReference type="ARBA" id="ARBA00001933"/>
    </source>
</evidence>
<evidence type="ECO:0000256" key="3">
    <source>
        <dbReference type="ARBA" id="ARBA00007103"/>
    </source>
</evidence>
<dbReference type="InterPro" id="IPR005859">
    <property type="entry name" value="CysK"/>
</dbReference>
<evidence type="ECO:0000256" key="8">
    <source>
        <dbReference type="ARBA" id="ARBA00022898"/>
    </source>
</evidence>
<dbReference type="Proteomes" id="UP000886841">
    <property type="component" value="Unassembled WGS sequence"/>
</dbReference>
<evidence type="ECO:0000256" key="2">
    <source>
        <dbReference type="ARBA" id="ARBA00004962"/>
    </source>
</evidence>
<dbReference type="PANTHER" id="PTHR10314">
    <property type="entry name" value="CYSTATHIONINE BETA-SYNTHASE"/>
    <property type="match status" value="1"/>
</dbReference>
<evidence type="ECO:0000256" key="9">
    <source>
        <dbReference type="ARBA" id="ARBA00023192"/>
    </source>
</evidence>
<dbReference type="FunFam" id="3.40.50.1100:FF:000067">
    <property type="entry name" value="Cysteine synthase"/>
    <property type="match status" value="1"/>
</dbReference>
<dbReference type="InterPro" id="IPR005856">
    <property type="entry name" value="Cys_synth"/>
</dbReference>
<keyword evidence="9" id="KW-0198">Cysteine biosynthesis</keyword>
<proteinExistence type="inferred from homology"/>
<reference evidence="16" key="2">
    <citation type="journal article" date="2021" name="PeerJ">
        <title>Extensive microbial diversity within the chicken gut microbiome revealed by metagenomics and culture.</title>
        <authorList>
            <person name="Gilroy R."/>
            <person name="Ravi A."/>
            <person name="Getino M."/>
            <person name="Pursley I."/>
            <person name="Horton D.L."/>
            <person name="Alikhan N.F."/>
            <person name="Baker D."/>
            <person name="Gharbi K."/>
            <person name="Hall N."/>
            <person name="Watson M."/>
            <person name="Adriaenssens E.M."/>
            <person name="Foster-Nyarko E."/>
            <person name="Jarju S."/>
            <person name="Secka A."/>
            <person name="Antonio M."/>
            <person name="Oren A."/>
            <person name="Chaudhuri R.R."/>
            <person name="La Ragione R."/>
            <person name="Hildebrand F."/>
            <person name="Pallen M.J."/>
        </authorList>
    </citation>
    <scope>NUCLEOTIDE SEQUENCE</scope>
    <source>
        <strain evidence="16">ChiSxjej1B13-7041</strain>
    </source>
</reference>
<keyword evidence="7 16" id="KW-0808">Transferase</keyword>
<reference evidence="16" key="1">
    <citation type="submission" date="2020-10" db="EMBL/GenBank/DDBJ databases">
        <authorList>
            <person name="Gilroy R."/>
        </authorList>
    </citation>
    <scope>NUCLEOTIDE SEQUENCE</scope>
    <source>
        <strain evidence="16">ChiSxjej1B13-7041</strain>
    </source>
</reference>
<evidence type="ECO:0000256" key="11">
    <source>
        <dbReference type="ARBA" id="ARBA00033075"/>
    </source>
</evidence>
<dbReference type="InterPro" id="IPR050214">
    <property type="entry name" value="Cys_Synth/Cystath_Beta-Synth"/>
</dbReference>
<comment type="cofactor">
    <cofactor evidence="1 13">
        <name>pyridoxal 5'-phosphate</name>
        <dbReference type="ChEBI" id="CHEBI:597326"/>
    </cofactor>
</comment>
<dbReference type="EC" id="2.5.1.47" evidence="4"/>
<evidence type="ECO:0000256" key="5">
    <source>
        <dbReference type="ARBA" id="ARBA00019371"/>
    </source>
</evidence>
<evidence type="ECO:0000256" key="13">
    <source>
        <dbReference type="PIRSR" id="PIRSR605856-50"/>
    </source>
</evidence>
<evidence type="ECO:0000256" key="6">
    <source>
        <dbReference type="ARBA" id="ARBA00022605"/>
    </source>
</evidence>
<organism evidence="16 17">
    <name type="scientific">Candidatus Egerieimonas intestinavium</name>
    <dbReference type="NCBI Taxonomy" id="2840777"/>
    <lineage>
        <taxon>Bacteria</taxon>
        <taxon>Bacillati</taxon>
        <taxon>Bacillota</taxon>
        <taxon>Clostridia</taxon>
        <taxon>Lachnospirales</taxon>
        <taxon>Lachnospiraceae</taxon>
        <taxon>Lachnospiraceae incertae sedis</taxon>
        <taxon>Candidatus Egerieimonas</taxon>
    </lineage>
</organism>
<sequence>MAEKIAKNLTELIGNTPLLELGRYAKDQDFKAQVLAKLEYFNPLGSAKDRPAYRMIQEAWEQGLIDQNTVIIEPTSGNTGIGLAFVAATQGLRLVLTMPETMSIERRKLVQALGAEVVLTPGKEGMSGAIRRAQELKESYGNAWIPQQFENPANAQAHRETTAEEIWRDCGGRVDILVAGVGTGGTITGVGSVLKERNPELQVVAVEPAGSPVLSGGQPGPHGIQGIGAGFVPKVLEAGLLDEIIPVREADAYEAARRAGRLEGLLVGISSGAALWAAGELARRPENAGKRIVVVLTDSGERYLSTDLYEVKG</sequence>
<dbReference type="GO" id="GO:0006535">
    <property type="term" value="P:cysteine biosynthetic process from serine"/>
    <property type="evidence" value="ECO:0007669"/>
    <property type="project" value="InterPro"/>
</dbReference>
<dbReference type="EMBL" id="DVHU01000020">
    <property type="protein sequence ID" value="HIR92256.1"/>
    <property type="molecule type" value="Genomic_DNA"/>
</dbReference>
<dbReference type="NCBIfam" id="TIGR01136">
    <property type="entry name" value="cysKM"/>
    <property type="match status" value="1"/>
</dbReference>
<evidence type="ECO:0000259" key="15">
    <source>
        <dbReference type="Pfam" id="PF00291"/>
    </source>
</evidence>
<comment type="catalytic activity">
    <reaction evidence="12">
        <text>O-acetyl-L-serine + hydrogen sulfide = L-cysteine + acetate</text>
        <dbReference type="Rhea" id="RHEA:14829"/>
        <dbReference type="ChEBI" id="CHEBI:29919"/>
        <dbReference type="ChEBI" id="CHEBI:30089"/>
        <dbReference type="ChEBI" id="CHEBI:35235"/>
        <dbReference type="ChEBI" id="CHEBI:58340"/>
        <dbReference type="EC" id="2.5.1.47"/>
    </reaction>
</comment>
<dbReference type="Pfam" id="PF00291">
    <property type="entry name" value="PALP"/>
    <property type="match status" value="1"/>
</dbReference>
<dbReference type="FunFam" id="3.40.50.1100:FF:000002">
    <property type="entry name" value="Cysteine synthase"/>
    <property type="match status" value="1"/>
</dbReference>
<protein>
    <recommendedName>
        <fullName evidence="5">Cysteine synthase</fullName>
        <ecNumber evidence="4">2.5.1.47</ecNumber>
    </recommendedName>
    <alternativeName>
        <fullName evidence="10">O-acetylserine (thiol)-lyase</fullName>
    </alternativeName>
    <alternativeName>
        <fullName evidence="11">O-acetylserine sulfhydrylase</fullName>
    </alternativeName>
</protein>
<evidence type="ECO:0000256" key="10">
    <source>
        <dbReference type="ARBA" id="ARBA00030296"/>
    </source>
</evidence>
<feature type="binding site" evidence="13">
    <location>
        <position position="270"/>
    </location>
    <ligand>
        <name>pyridoxal 5'-phosphate</name>
        <dbReference type="ChEBI" id="CHEBI:597326"/>
    </ligand>
</feature>
<dbReference type="SUPFAM" id="SSF53686">
    <property type="entry name" value="Tryptophan synthase beta subunit-like PLP-dependent enzymes"/>
    <property type="match status" value="1"/>
</dbReference>
<dbReference type="GO" id="GO:0004124">
    <property type="term" value="F:cysteine synthase activity"/>
    <property type="evidence" value="ECO:0007669"/>
    <property type="project" value="UniProtKB-EC"/>
</dbReference>
<evidence type="ECO:0000313" key="16">
    <source>
        <dbReference type="EMBL" id="HIR92256.1"/>
    </source>
</evidence>
<feature type="binding site" evidence="13">
    <location>
        <position position="78"/>
    </location>
    <ligand>
        <name>pyridoxal 5'-phosphate</name>
        <dbReference type="ChEBI" id="CHEBI:597326"/>
    </ligand>
</feature>
<evidence type="ECO:0000256" key="12">
    <source>
        <dbReference type="ARBA" id="ARBA00047931"/>
    </source>
</evidence>